<name>A0ACB8UGC6_9APHY</name>
<organism evidence="1 2">
    <name type="scientific">Irpex rosettiformis</name>
    <dbReference type="NCBI Taxonomy" id="378272"/>
    <lineage>
        <taxon>Eukaryota</taxon>
        <taxon>Fungi</taxon>
        <taxon>Dikarya</taxon>
        <taxon>Basidiomycota</taxon>
        <taxon>Agaricomycotina</taxon>
        <taxon>Agaricomycetes</taxon>
        <taxon>Polyporales</taxon>
        <taxon>Irpicaceae</taxon>
        <taxon>Irpex</taxon>
    </lineage>
</organism>
<proteinExistence type="predicted"/>
<gene>
    <name evidence="1" type="ORF">BDY19DRAFT_421352</name>
</gene>
<keyword evidence="1" id="KW-0378">Hydrolase</keyword>
<dbReference type="Proteomes" id="UP001055072">
    <property type="component" value="Unassembled WGS sequence"/>
</dbReference>
<accession>A0ACB8UGC6</accession>
<evidence type="ECO:0000313" key="1">
    <source>
        <dbReference type="EMBL" id="KAI0093336.1"/>
    </source>
</evidence>
<reference evidence="1" key="1">
    <citation type="journal article" date="2021" name="Environ. Microbiol.">
        <title>Gene family expansions and transcriptome signatures uncover fungal adaptations to wood decay.</title>
        <authorList>
            <person name="Hage H."/>
            <person name="Miyauchi S."/>
            <person name="Viragh M."/>
            <person name="Drula E."/>
            <person name="Min B."/>
            <person name="Chaduli D."/>
            <person name="Navarro D."/>
            <person name="Favel A."/>
            <person name="Norest M."/>
            <person name="Lesage-Meessen L."/>
            <person name="Balint B."/>
            <person name="Merenyi Z."/>
            <person name="de Eugenio L."/>
            <person name="Morin E."/>
            <person name="Martinez A.T."/>
            <person name="Baldrian P."/>
            <person name="Stursova M."/>
            <person name="Martinez M.J."/>
            <person name="Novotny C."/>
            <person name="Magnuson J.K."/>
            <person name="Spatafora J.W."/>
            <person name="Maurice S."/>
            <person name="Pangilinan J."/>
            <person name="Andreopoulos W."/>
            <person name="LaButti K."/>
            <person name="Hundley H."/>
            <person name="Na H."/>
            <person name="Kuo A."/>
            <person name="Barry K."/>
            <person name="Lipzen A."/>
            <person name="Henrissat B."/>
            <person name="Riley R."/>
            <person name="Ahrendt S."/>
            <person name="Nagy L.G."/>
            <person name="Grigoriev I.V."/>
            <person name="Martin F."/>
            <person name="Rosso M.N."/>
        </authorList>
    </citation>
    <scope>NUCLEOTIDE SEQUENCE</scope>
    <source>
        <strain evidence="1">CBS 384.51</strain>
    </source>
</reference>
<evidence type="ECO:0000313" key="2">
    <source>
        <dbReference type="Proteomes" id="UP001055072"/>
    </source>
</evidence>
<protein>
    <submittedName>
        <fullName evidence="1">Alpha/Beta hydrolase protein</fullName>
    </submittedName>
</protein>
<sequence>MDPAKYKTVLTTRGFTYNYYFAAAATPSKPTILFCHGFPSTSSHWRREALFFEERGYGVVVPDMLGYGGTSKPTDTDDYLPSKVSRDIIDILDAEAIGKAIAVGHDWGSTAVSRLANHFPERFLAYAFFAVPYVPVRPPAPYEQLLALSKAKYGYELYGYWEYLASDEFETDFRAHPDAFVNILFPSDPNIWKTHMAPRGLLQKSMQDNYSAPLAQYITEEDKKETIAGFLENGFRGPTRWYDVLITNKAAKDNIATIPEQRRFPPVTAPIFFGAAKHDKASVPQQGYDVFASPPFKNHSVTLREFDGDHWIILSCAEEINRELLRWIEESVVATSLKASL</sequence>
<keyword evidence="2" id="KW-1185">Reference proteome</keyword>
<dbReference type="EMBL" id="MU274902">
    <property type="protein sequence ID" value="KAI0093336.1"/>
    <property type="molecule type" value="Genomic_DNA"/>
</dbReference>
<comment type="caution">
    <text evidence="1">The sequence shown here is derived from an EMBL/GenBank/DDBJ whole genome shotgun (WGS) entry which is preliminary data.</text>
</comment>